<evidence type="ECO:0000259" key="3">
    <source>
        <dbReference type="Pfam" id="PF23359"/>
    </source>
</evidence>
<dbReference type="Pfam" id="PF23359">
    <property type="entry name" value="Lsr2_DNA-bd"/>
    <property type="match status" value="1"/>
</dbReference>
<comment type="caution">
    <text evidence="4">The sequence shown here is derived from an EMBL/GenBank/DDBJ whole genome shotgun (WGS) entry which is preliminary data.</text>
</comment>
<dbReference type="GO" id="GO:0016746">
    <property type="term" value="F:acyltransferase activity"/>
    <property type="evidence" value="ECO:0007669"/>
    <property type="project" value="InterPro"/>
</dbReference>
<dbReference type="GO" id="GO:0003677">
    <property type="term" value="F:DNA binding"/>
    <property type="evidence" value="ECO:0007669"/>
    <property type="project" value="UniProtKB-KW"/>
</dbReference>
<dbReference type="InterPro" id="IPR055370">
    <property type="entry name" value="Lsr2_DNA-bd"/>
</dbReference>
<reference evidence="4" key="1">
    <citation type="submission" date="2021-01" db="EMBL/GenBank/DDBJ databases">
        <title>Whole genome shotgun sequence of Rugosimonospora africana NBRC 104875.</title>
        <authorList>
            <person name="Komaki H."/>
            <person name="Tamura T."/>
        </authorList>
    </citation>
    <scope>NUCLEOTIDE SEQUENCE</scope>
    <source>
        <strain evidence="4">NBRC 104875</strain>
    </source>
</reference>
<evidence type="ECO:0000256" key="1">
    <source>
        <dbReference type="ARBA" id="ARBA00023125"/>
    </source>
</evidence>
<feature type="domain" description="Lsr2 DNA-binding" evidence="3">
    <location>
        <begin position="76"/>
        <end position="111"/>
    </location>
</feature>
<dbReference type="EMBL" id="BONZ01000061">
    <property type="protein sequence ID" value="GIH17893.1"/>
    <property type="molecule type" value="Genomic_DNA"/>
</dbReference>
<organism evidence="4 5">
    <name type="scientific">Rugosimonospora africana</name>
    <dbReference type="NCBI Taxonomy" id="556532"/>
    <lineage>
        <taxon>Bacteria</taxon>
        <taxon>Bacillati</taxon>
        <taxon>Actinomycetota</taxon>
        <taxon>Actinomycetes</taxon>
        <taxon>Micromonosporales</taxon>
        <taxon>Micromonosporaceae</taxon>
        <taxon>Rugosimonospora</taxon>
    </lineage>
</organism>
<dbReference type="Pfam" id="PF11774">
    <property type="entry name" value="Lsr2"/>
    <property type="match status" value="1"/>
</dbReference>
<dbReference type="Proteomes" id="UP000642748">
    <property type="component" value="Unassembled WGS sequence"/>
</dbReference>
<dbReference type="Gene3D" id="4.10.320.10">
    <property type="entry name" value="E3-binding domain"/>
    <property type="match status" value="1"/>
</dbReference>
<dbReference type="AlphaFoldDB" id="A0A8J3VTT8"/>
<protein>
    <submittedName>
        <fullName evidence="4">Lsr2 family protein</fullName>
    </submittedName>
</protein>
<accession>A0A8J3VTT8</accession>
<keyword evidence="5" id="KW-1185">Reference proteome</keyword>
<dbReference type="InterPro" id="IPR024412">
    <property type="entry name" value="Lsr2_dim_dom"/>
</dbReference>
<dbReference type="InterPro" id="IPR042261">
    <property type="entry name" value="Lsr2-like_dimerization"/>
</dbReference>
<evidence type="ECO:0000259" key="2">
    <source>
        <dbReference type="Pfam" id="PF11774"/>
    </source>
</evidence>
<feature type="domain" description="Lsr2 dimerization" evidence="2">
    <location>
        <begin position="1"/>
        <end position="58"/>
    </location>
</feature>
<proteinExistence type="predicted"/>
<dbReference type="InterPro" id="IPR036625">
    <property type="entry name" value="E3-bd_dom_sf"/>
</dbReference>
<keyword evidence="1" id="KW-0238">DNA-binding</keyword>
<dbReference type="Gene3D" id="3.30.60.230">
    <property type="entry name" value="Lsr2, dimerization domain"/>
    <property type="match status" value="1"/>
</dbReference>
<evidence type="ECO:0000313" key="5">
    <source>
        <dbReference type="Proteomes" id="UP000642748"/>
    </source>
</evidence>
<gene>
    <name evidence="4" type="ORF">Raf01_60650</name>
</gene>
<sequence>MARKVHVDLLDDIDGAQADETLKFALDGTSYEIDLSARHADKLRKSLEKYVQSARRVGRGHVASTARARTAVPARSDRVQNQAIRDWAKRKGMALSERGRIPRAIAEQYEAEAGR</sequence>
<evidence type="ECO:0000313" key="4">
    <source>
        <dbReference type="EMBL" id="GIH17893.1"/>
    </source>
</evidence>
<name>A0A8J3VTT8_9ACTN</name>